<dbReference type="AlphaFoldDB" id="A0ABD0J345"/>
<proteinExistence type="predicted"/>
<protein>
    <submittedName>
        <fullName evidence="2">Uncharacterized protein</fullName>
    </submittedName>
</protein>
<evidence type="ECO:0000313" key="2">
    <source>
        <dbReference type="EMBL" id="KAK7452822.1"/>
    </source>
</evidence>
<accession>A0ABD0J345</accession>
<gene>
    <name evidence="2" type="ORF">BaRGS_00039677</name>
</gene>
<evidence type="ECO:0000313" key="3">
    <source>
        <dbReference type="Proteomes" id="UP001519460"/>
    </source>
</evidence>
<dbReference type="Proteomes" id="UP001519460">
    <property type="component" value="Unassembled WGS sequence"/>
</dbReference>
<reference evidence="2 3" key="1">
    <citation type="journal article" date="2023" name="Sci. Data">
        <title>Genome assembly of the Korean intertidal mud-creeper Batillaria attramentaria.</title>
        <authorList>
            <person name="Patra A.K."/>
            <person name="Ho P.T."/>
            <person name="Jun S."/>
            <person name="Lee S.J."/>
            <person name="Kim Y."/>
            <person name="Won Y.J."/>
        </authorList>
    </citation>
    <scope>NUCLEOTIDE SEQUENCE [LARGE SCALE GENOMIC DNA]</scope>
    <source>
        <strain evidence="2">Wonlab-2016</strain>
    </source>
</reference>
<feature type="region of interest" description="Disordered" evidence="1">
    <location>
        <begin position="1"/>
        <end position="28"/>
    </location>
</feature>
<dbReference type="EMBL" id="JACVVK020000712">
    <property type="protein sequence ID" value="KAK7452822.1"/>
    <property type="molecule type" value="Genomic_DNA"/>
</dbReference>
<name>A0ABD0J345_9CAEN</name>
<evidence type="ECO:0000256" key="1">
    <source>
        <dbReference type="SAM" id="MobiDB-lite"/>
    </source>
</evidence>
<comment type="caution">
    <text evidence="2">The sequence shown here is derived from an EMBL/GenBank/DDBJ whole genome shotgun (WGS) entry which is preliminary data.</text>
</comment>
<organism evidence="2 3">
    <name type="scientific">Batillaria attramentaria</name>
    <dbReference type="NCBI Taxonomy" id="370345"/>
    <lineage>
        <taxon>Eukaryota</taxon>
        <taxon>Metazoa</taxon>
        <taxon>Spiralia</taxon>
        <taxon>Lophotrochozoa</taxon>
        <taxon>Mollusca</taxon>
        <taxon>Gastropoda</taxon>
        <taxon>Caenogastropoda</taxon>
        <taxon>Sorbeoconcha</taxon>
        <taxon>Cerithioidea</taxon>
        <taxon>Batillariidae</taxon>
        <taxon>Batillaria</taxon>
    </lineage>
</organism>
<keyword evidence="3" id="KW-1185">Reference proteome</keyword>
<feature type="compositionally biased region" description="Polar residues" evidence="1">
    <location>
        <begin position="1"/>
        <end position="19"/>
    </location>
</feature>
<feature type="region of interest" description="Disordered" evidence="1">
    <location>
        <begin position="183"/>
        <end position="227"/>
    </location>
</feature>
<sequence length="227" mass="26102">MQKNRLGTTSITINKTMSESKAMPQETEEEYDYVTAFMLSEAWEDEDETSRPTNKTLKEAVEGFESLKTAADAMVLAAGQNQIPTFLQPPELRLQIKGNPKLRESTREKLLQPIMTKWKEGVENFKSTLNDQVEIEKTRINSLIKKAKDAGDKDTVSKAMENLTEATTRITAYKNRYIDLLERESSNQQEQPPQPSLRRGTFSYSREGPRHTSRPYYKQRGGRRGRY</sequence>